<accession>A0A7S2HWV9</accession>
<gene>
    <name evidence="2" type="ORF">HTAM1171_LOCUS7981</name>
</gene>
<feature type="transmembrane region" description="Helical" evidence="1">
    <location>
        <begin position="39"/>
        <end position="57"/>
    </location>
</feature>
<proteinExistence type="predicted"/>
<evidence type="ECO:0000256" key="1">
    <source>
        <dbReference type="SAM" id="Phobius"/>
    </source>
</evidence>
<keyword evidence="1" id="KW-0812">Transmembrane</keyword>
<keyword evidence="1" id="KW-0472">Membrane</keyword>
<evidence type="ECO:0000313" key="2">
    <source>
        <dbReference type="EMBL" id="CAD9502248.1"/>
    </source>
</evidence>
<dbReference type="EMBL" id="HBGV01013081">
    <property type="protein sequence ID" value="CAD9502248.1"/>
    <property type="molecule type" value="Transcribed_RNA"/>
</dbReference>
<organism evidence="2">
    <name type="scientific">Helicotheca tamesis</name>
    <dbReference type="NCBI Taxonomy" id="374047"/>
    <lineage>
        <taxon>Eukaryota</taxon>
        <taxon>Sar</taxon>
        <taxon>Stramenopiles</taxon>
        <taxon>Ochrophyta</taxon>
        <taxon>Bacillariophyta</taxon>
        <taxon>Mediophyceae</taxon>
        <taxon>Lithodesmiophycidae</taxon>
        <taxon>Lithodesmiales</taxon>
        <taxon>Lithodesmiaceae</taxon>
        <taxon>Helicotheca</taxon>
    </lineage>
</organism>
<keyword evidence="1" id="KW-1133">Transmembrane helix</keyword>
<name>A0A7S2HWV9_9STRA</name>
<dbReference type="AlphaFoldDB" id="A0A7S2HWV9"/>
<sequence>MISVATATNLFLPLIRDANLFRRGLLPYYSTMKRNSQPWYGVATISFIVALFLAVPGNNGVCSFSLISISPSFVDMNSNKRLFPTGSRTQISLSTSTQRRTNSLCMMAQVSQKEAQGGIDKVVKALRSNKDATSELGKLVKVTNVLGFGSPRAGVLAVRFNASFQKGGMGRSAVPLPFGLGQSNQSEGRGTMVGQVKASLDAKTGKILDCSVFRDLGYGRAFNLKV</sequence>
<protein>
    <submittedName>
        <fullName evidence="2">Uncharacterized protein</fullName>
    </submittedName>
</protein>
<reference evidence="2" key="1">
    <citation type="submission" date="2021-01" db="EMBL/GenBank/DDBJ databases">
        <authorList>
            <person name="Corre E."/>
            <person name="Pelletier E."/>
            <person name="Niang G."/>
            <person name="Scheremetjew M."/>
            <person name="Finn R."/>
            <person name="Kale V."/>
            <person name="Holt S."/>
            <person name="Cochrane G."/>
            <person name="Meng A."/>
            <person name="Brown T."/>
            <person name="Cohen L."/>
        </authorList>
    </citation>
    <scope>NUCLEOTIDE SEQUENCE</scope>
    <source>
        <strain evidence="2">CCMP826</strain>
    </source>
</reference>